<dbReference type="AlphaFoldDB" id="A0A2L0EUG7"/>
<dbReference type="RefSeq" id="WP_104981695.1">
    <property type="nucleotide sequence ID" value="NZ_CP012673.1"/>
</dbReference>
<keyword evidence="2" id="KW-0812">Transmembrane</keyword>
<evidence type="ECO:0000313" key="3">
    <source>
        <dbReference type="EMBL" id="AUX42948.1"/>
    </source>
</evidence>
<reference evidence="3 4" key="1">
    <citation type="submission" date="2015-09" db="EMBL/GenBank/DDBJ databases">
        <title>Sorangium comparison.</title>
        <authorList>
            <person name="Zaburannyi N."/>
            <person name="Bunk B."/>
            <person name="Overmann J."/>
            <person name="Mueller R."/>
        </authorList>
    </citation>
    <scope>NUCLEOTIDE SEQUENCE [LARGE SCALE GENOMIC DNA]</scope>
    <source>
        <strain evidence="3 4">So ce26</strain>
    </source>
</reference>
<organism evidence="3 4">
    <name type="scientific">Sorangium cellulosum</name>
    <name type="common">Polyangium cellulosum</name>
    <dbReference type="NCBI Taxonomy" id="56"/>
    <lineage>
        <taxon>Bacteria</taxon>
        <taxon>Pseudomonadati</taxon>
        <taxon>Myxococcota</taxon>
        <taxon>Polyangia</taxon>
        <taxon>Polyangiales</taxon>
        <taxon>Polyangiaceae</taxon>
        <taxon>Sorangium</taxon>
    </lineage>
</organism>
<feature type="compositionally biased region" description="Pro residues" evidence="1">
    <location>
        <begin position="1"/>
        <end position="17"/>
    </location>
</feature>
<accession>A0A2L0EUG7</accession>
<protein>
    <submittedName>
        <fullName evidence="3">Uncharacterized protein</fullName>
    </submittedName>
</protein>
<evidence type="ECO:0000256" key="1">
    <source>
        <dbReference type="SAM" id="MobiDB-lite"/>
    </source>
</evidence>
<keyword evidence="2" id="KW-0472">Membrane</keyword>
<dbReference type="OrthoDB" id="5518936at2"/>
<sequence>MPAQAPAPPAPPAPAPALPGTEARAPRGRLRPGGPRARGRRIAQIAYYSLAALVIVACTLQLIQQVFFLPAARSPYGSCQEGLLALVRAVERARDAAPGTDGEDAALARFRSELAPEWTYRDGVAAACRGSAEDERALDAIERLRYAEEHAARREAGDLAPLRRRVRAIVDGQLGPGSPR</sequence>
<evidence type="ECO:0000313" key="4">
    <source>
        <dbReference type="Proteomes" id="UP000238348"/>
    </source>
</evidence>
<dbReference type="Proteomes" id="UP000238348">
    <property type="component" value="Chromosome"/>
</dbReference>
<gene>
    <name evidence="3" type="ORF">SOCE26_043880</name>
</gene>
<feature type="region of interest" description="Disordered" evidence="1">
    <location>
        <begin position="1"/>
        <end position="36"/>
    </location>
</feature>
<feature type="transmembrane region" description="Helical" evidence="2">
    <location>
        <begin position="45"/>
        <end position="63"/>
    </location>
</feature>
<name>A0A2L0EUG7_SORCE</name>
<proteinExistence type="predicted"/>
<keyword evidence="2" id="KW-1133">Transmembrane helix</keyword>
<evidence type="ECO:0000256" key="2">
    <source>
        <dbReference type="SAM" id="Phobius"/>
    </source>
</evidence>
<dbReference type="EMBL" id="CP012673">
    <property type="protein sequence ID" value="AUX42948.1"/>
    <property type="molecule type" value="Genomic_DNA"/>
</dbReference>